<reference evidence="1 2" key="1">
    <citation type="journal article" date="2019" name="Genome Biol. Evol.">
        <title>Insights into the evolution of the New World diploid cottons (Gossypium, subgenus Houzingenia) based on genome sequencing.</title>
        <authorList>
            <person name="Grover C.E."/>
            <person name="Arick M.A. 2nd"/>
            <person name="Thrash A."/>
            <person name="Conover J.L."/>
            <person name="Sanders W.S."/>
            <person name="Peterson D.G."/>
            <person name="Frelichowski J.E."/>
            <person name="Scheffler J.A."/>
            <person name="Scheffler B.E."/>
            <person name="Wendel J.F."/>
        </authorList>
    </citation>
    <scope>NUCLEOTIDE SEQUENCE [LARGE SCALE GENOMIC DNA]</scope>
    <source>
        <strain evidence="1">8</strain>
        <tissue evidence="1">Leaf</tissue>
    </source>
</reference>
<organism evidence="1 2">
    <name type="scientific">Gossypium raimondii</name>
    <name type="common">Peruvian cotton</name>
    <name type="synonym">Gossypium klotzschianum subsp. raimondii</name>
    <dbReference type="NCBI Taxonomy" id="29730"/>
    <lineage>
        <taxon>Eukaryota</taxon>
        <taxon>Viridiplantae</taxon>
        <taxon>Streptophyta</taxon>
        <taxon>Embryophyta</taxon>
        <taxon>Tracheophyta</taxon>
        <taxon>Spermatophyta</taxon>
        <taxon>Magnoliopsida</taxon>
        <taxon>eudicotyledons</taxon>
        <taxon>Gunneridae</taxon>
        <taxon>Pentapetalae</taxon>
        <taxon>rosids</taxon>
        <taxon>malvids</taxon>
        <taxon>Malvales</taxon>
        <taxon>Malvaceae</taxon>
        <taxon>Malvoideae</taxon>
        <taxon>Gossypium</taxon>
    </lineage>
</organism>
<dbReference type="Proteomes" id="UP000593578">
    <property type="component" value="Unassembled WGS sequence"/>
</dbReference>
<evidence type="ECO:0000313" key="1">
    <source>
        <dbReference type="EMBL" id="MBA0590617.1"/>
    </source>
</evidence>
<name>A0A7J8PMZ0_GOSRA</name>
<comment type="caution">
    <text evidence="1">The sequence shown here is derived from an EMBL/GenBank/DDBJ whole genome shotgun (WGS) entry which is preliminary data.</text>
</comment>
<evidence type="ECO:0000313" key="2">
    <source>
        <dbReference type="Proteomes" id="UP000593578"/>
    </source>
</evidence>
<accession>A0A7J8PMZ0</accession>
<sequence length="96" mass="10780">MDVSTTQLQPSNLNKVDATFSKKKKKSSEASEPNSSTSLIGVVTFLRDNVRTVDLELSRNIVSEMLIQENSNMIIQKNVQTLYVVLGEIEYLTDNE</sequence>
<proteinExistence type="predicted"/>
<protein>
    <submittedName>
        <fullName evidence="1">Uncharacterized protein</fullName>
    </submittedName>
</protein>
<dbReference type="AlphaFoldDB" id="A0A7J8PMZ0"/>
<dbReference type="EMBL" id="JABEZZ010000007">
    <property type="protein sequence ID" value="MBA0590617.1"/>
    <property type="molecule type" value="Genomic_DNA"/>
</dbReference>
<gene>
    <name evidence="1" type="ORF">Gorai_019314</name>
</gene>